<proteinExistence type="predicted"/>
<feature type="transmembrane region" description="Helical" evidence="4">
    <location>
        <begin position="303"/>
        <end position="326"/>
    </location>
</feature>
<feature type="transmembrane region" description="Helical" evidence="4">
    <location>
        <begin position="22"/>
        <end position="43"/>
    </location>
</feature>
<dbReference type="GO" id="GO:0003700">
    <property type="term" value="F:DNA-binding transcription factor activity"/>
    <property type="evidence" value="ECO:0007669"/>
    <property type="project" value="InterPro"/>
</dbReference>
<keyword evidence="2" id="KW-0238">DNA-binding</keyword>
<keyword evidence="4" id="KW-1133">Transmembrane helix</keyword>
<evidence type="ECO:0000256" key="3">
    <source>
        <dbReference type="ARBA" id="ARBA00023163"/>
    </source>
</evidence>
<dbReference type="Pfam" id="PF17853">
    <property type="entry name" value="GGDEF_2"/>
    <property type="match status" value="1"/>
</dbReference>
<dbReference type="SUPFAM" id="SSF46689">
    <property type="entry name" value="Homeodomain-like"/>
    <property type="match status" value="2"/>
</dbReference>
<evidence type="ECO:0000313" key="7">
    <source>
        <dbReference type="Proteomes" id="UP000612456"/>
    </source>
</evidence>
<feature type="domain" description="HTH araC/xylS-type" evidence="5">
    <location>
        <begin position="666"/>
        <end position="764"/>
    </location>
</feature>
<gene>
    <name evidence="6" type="ORF">GCM10010911_52760</name>
</gene>
<accession>A0A916ZD21</accession>
<reference evidence="6" key="1">
    <citation type="journal article" date="2014" name="Int. J. Syst. Evol. Microbiol.">
        <title>Complete genome sequence of Corynebacterium casei LMG S-19264T (=DSM 44701T), isolated from a smear-ripened cheese.</title>
        <authorList>
            <consortium name="US DOE Joint Genome Institute (JGI-PGF)"/>
            <person name="Walter F."/>
            <person name="Albersmeier A."/>
            <person name="Kalinowski J."/>
            <person name="Ruckert C."/>
        </authorList>
    </citation>
    <scope>NUCLEOTIDE SEQUENCE</scope>
    <source>
        <strain evidence="6">CGMCC 1.15178</strain>
    </source>
</reference>
<dbReference type="PROSITE" id="PS00041">
    <property type="entry name" value="HTH_ARAC_FAMILY_1"/>
    <property type="match status" value="1"/>
</dbReference>
<reference evidence="6" key="2">
    <citation type="submission" date="2020-09" db="EMBL/GenBank/DDBJ databases">
        <authorList>
            <person name="Sun Q."/>
            <person name="Zhou Y."/>
        </authorList>
    </citation>
    <scope>NUCLEOTIDE SEQUENCE</scope>
    <source>
        <strain evidence="6">CGMCC 1.15178</strain>
    </source>
</reference>
<dbReference type="SMART" id="SM00342">
    <property type="entry name" value="HTH_ARAC"/>
    <property type="match status" value="1"/>
</dbReference>
<keyword evidence="4" id="KW-0472">Membrane</keyword>
<dbReference type="PANTHER" id="PTHR43280:SF28">
    <property type="entry name" value="HTH-TYPE TRANSCRIPTIONAL ACTIVATOR RHAS"/>
    <property type="match status" value="1"/>
</dbReference>
<dbReference type="Gene3D" id="1.10.10.60">
    <property type="entry name" value="Homeodomain-like"/>
    <property type="match status" value="2"/>
</dbReference>
<organism evidence="6 7">
    <name type="scientific">Paenibacillus nasutitermitis</name>
    <dbReference type="NCBI Taxonomy" id="1652958"/>
    <lineage>
        <taxon>Bacteria</taxon>
        <taxon>Bacillati</taxon>
        <taxon>Bacillota</taxon>
        <taxon>Bacilli</taxon>
        <taxon>Bacillales</taxon>
        <taxon>Paenibacillaceae</taxon>
        <taxon>Paenibacillus</taxon>
    </lineage>
</organism>
<keyword evidence="1" id="KW-0805">Transcription regulation</keyword>
<evidence type="ECO:0000256" key="2">
    <source>
        <dbReference type="ARBA" id="ARBA00023125"/>
    </source>
</evidence>
<dbReference type="InterPro" id="IPR018062">
    <property type="entry name" value="HTH_AraC-typ_CS"/>
</dbReference>
<dbReference type="PROSITE" id="PS01124">
    <property type="entry name" value="HTH_ARAC_FAMILY_2"/>
    <property type="match status" value="1"/>
</dbReference>
<dbReference type="InterPro" id="IPR018060">
    <property type="entry name" value="HTH_AraC"/>
</dbReference>
<keyword evidence="7" id="KW-1185">Reference proteome</keyword>
<dbReference type="EMBL" id="BMHP01000004">
    <property type="protein sequence ID" value="GGD87738.1"/>
    <property type="molecule type" value="Genomic_DNA"/>
</dbReference>
<dbReference type="InterPro" id="IPR041522">
    <property type="entry name" value="CdaR_GGDEF"/>
</dbReference>
<keyword evidence="4" id="KW-0812">Transmembrane</keyword>
<evidence type="ECO:0000256" key="4">
    <source>
        <dbReference type="SAM" id="Phobius"/>
    </source>
</evidence>
<dbReference type="RefSeq" id="WP_188996694.1">
    <property type="nucleotide sequence ID" value="NZ_BMHP01000004.1"/>
</dbReference>
<dbReference type="InterPro" id="IPR009057">
    <property type="entry name" value="Homeodomain-like_sf"/>
</dbReference>
<dbReference type="Proteomes" id="UP000612456">
    <property type="component" value="Unassembled WGS sequence"/>
</dbReference>
<dbReference type="GO" id="GO:0043565">
    <property type="term" value="F:sequence-specific DNA binding"/>
    <property type="evidence" value="ECO:0007669"/>
    <property type="project" value="InterPro"/>
</dbReference>
<evidence type="ECO:0000313" key="6">
    <source>
        <dbReference type="EMBL" id="GGD87738.1"/>
    </source>
</evidence>
<keyword evidence="3" id="KW-0804">Transcription</keyword>
<evidence type="ECO:0000259" key="5">
    <source>
        <dbReference type="PROSITE" id="PS01124"/>
    </source>
</evidence>
<name>A0A916ZD21_9BACL</name>
<dbReference type="PANTHER" id="PTHR43280">
    <property type="entry name" value="ARAC-FAMILY TRANSCRIPTIONAL REGULATOR"/>
    <property type="match status" value="1"/>
</dbReference>
<dbReference type="PRINTS" id="PR00032">
    <property type="entry name" value="HTHARAC"/>
</dbReference>
<evidence type="ECO:0000256" key="1">
    <source>
        <dbReference type="ARBA" id="ARBA00023015"/>
    </source>
</evidence>
<dbReference type="Pfam" id="PF12833">
    <property type="entry name" value="HTH_18"/>
    <property type="match status" value="1"/>
</dbReference>
<dbReference type="InterPro" id="IPR020449">
    <property type="entry name" value="Tscrpt_reg_AraC-type_HTH"/>
</dbReference>
<dbReference type="AlphaFoldDB" id="A0A916ZD21"/>
<dbReference type="Gene3D" id="3.30.450.20">
    <property type="entry name" value="PAS domain"/>
    <property type="match status" value="1"/>
</dbReference>
<protein>
    <recommendedName>
        <fullName evidence="5">HTH araC/xylS-type domain-containing protein</fullName>
    </recommendedName>
</protein>
<comment type="caution">
    <text evidence="6">The sequence shown here is derived from an EMBL/GenBank/DDBJ whole genome shotgun (WGS) entry which is preliminary data.</text>
</comment>
<sequence length="767" mass="87554">MLGRSQFVKIVRMTGVSFKRKLLLYSIVLSIFPVLSVGLFSSYTASRSIQTEVDKHNRYMLSQIQVQLNQFTNSLNMASIYIATNLNVEKSVKNGPGIENLAETLELNETIRRIRSTSPVKYHISILYKRFNNFIFSDEYDPTSYAQTGLYNILDKMKPSSNQSFFVPAHTFHDQANLLHFRPIPISSYYTEGVLVLQVAPENILEFVGSLEQNQGTRILVADNNNQIIISSKLDEMGKTLDAIVPQSLLLDNKRNNSKTLKINEVSYKVHAQKSSHNDWTFIAMTPMAELTSKSEHIKLTTWIVAGLLAVFWTLAAAIGSGWMYVPIQRLSDKVMPPFQGEKLRRDDGLAALDNYMVELAEANSKLLDRLNEQFPYLKQGVFQMLLSGELTEQKFLRAADKANMRLQGSQVFVCVAEADDIPAFLRTYRENDRAVIHYGMLKMMEETFHSFPGCTGFASKIGQIVLIVGCDEDNPETRERLRQCADEMRGNARQYLRIPLSIAISNSQPGFSSISKGFEEAVGLLSYRLVMGDDITIVAGYADERLLRSSRQMVELQKQIVFNVVHGNLDESASLLSQLVAELQRVQLKPETVRGLFSYMLGELDFLLQQAGCDLQQATGEDVHERLYRLRSLPELEHWLNDELFRDVKMQLEKEAVSKQARTVKQVVQFVQERMQDELSLQMVADHFNLSVSYLSKIFKGETGQTYSEFILDLKMAKAKQWLEHTDIPIKEISSKLGYSSVQNFTRTFKQWFDVPPGEFRKWRRD</sequence>